<dbReference type="AlphaFoldDB" id="A0A1V6RMK2"/>
<keyword evidence="2" id="KW-1185">Reference proteome</keyword>
<reference evidence="2" key="1">
    <citation type="journal article" date="2017" name="Nat. Microbiol.">
        <title>Global analysis of biosynthetic gene clusters reveals vast potential of secondary metabolite production in Penicillium species.</title>
        <authorList>
            <person name="Nielsen J.C."/>
            <person name="Grijseels S."/>
            <person name="Prigent S."/>
            <person name="Ji B."/>
            <person name="Dainat J."/>
            <person name="Nielsen K.F."/>
            <person name="Frisvad J.C."/>
            <person name="Workman M."/>
            <person name="Nielsen J."/>
        </authorList>
    </citation>
    <scope>NUCLEOTIDE SEQUENCE [LARGE SCALE GENOMIC DNA]</scope>
    <source>
        <strain evidence="2">IBT 29525</strain>
    </source>
</reference>
<accession>A0A1V6RMK2</accession>
<comment type="caution">
    <text evidence="1">The sequence shown here is derived from an EMBL/GenBank/DDBJ whole genome shotgun (WGS) entry which is preliminary data.</text>
</comment>
<sequence>MELVHSADPAFGIPKGDLVTTAPVASLLVLSQIVSTQRLRDTLNNIPPPGPL</sequence>
<protein>
    <submittedName>
        <fullName evidence="1">Uncharacterized protein</fullName>
    </submittedName>
</protein>
<proteinExistence type="predicted"/>
<dbReference type="Proteomes" id="UP000191612">
    <property type="component" value="Unassembled WGS sequence"/>
</dbReference>
<gene>
    <name evidence="1" type="ORF">PENSOL_c002G11018</name>
</gene>
<dbReference type="EMBL" id="MDYO01000002">
    <property type="protein sequence ID" value="OQE02649.1"/>
    <property type="molecule type" value="Genomic_DNA"/>
</dbReference>
<organism evidence="1 2">
    <name type="scientific">Penicillium solitum</name>
    <dbReference type="NCBI Taxonomy" id="60172"/>
    <lineage>
        <taxon>Eukaryota</taxon>
        <taxon>Fungi</taxon>
        <taxon>Dikarya</taxon>
        <taxon>Ascomycota</taxon>
        <taxon>Pezizomycotina</taxon>
        <taxon>Eurotiomycetes</taxon>
        <taxon>Eurotiomycetidae</taxon>
        <taxon>Eurotiales</taxon>
        <taxon>Aspergillaceae</taxon>
        <taxon>Penicillium</taxon>
    </lineage>
</organism>
<evidence type="ECO:0000313" key="1">
    <source>
        <dbReference type="EMBL" id="OQE02649.1"/>
    </source>
</evidence>
<evidence type="ECO:0000313" key="2">
    <source>
        <dbReference type="Proteomes" id="UP000191612"/>
    </source>
</evidence>
<name>A0A1V6RMK2_9EURO</name>